<protein>
    <submittedName>
        <fullName evidence="3">DUF3298 domain-containing protein</fullName>
    </submittedName>
</protein>
<dbReference type="Gene3D" id="3.90.640.20">
    <property type="entry name" value="Heat-shock cognate protein, ATPase"/>
    <property type="match status" value="1"/>
</dbReference>
<dbReference type="Proteomes" id="UP001595630">
    <property type="component" value="Unassembled WGS sequence"/>
</dbReference>
<gene>
    <name evidence="3" type="ORF">ACFOMF_07975</name>
</gene>
<evidence type="ECO:0000256" key="1">
    <source>
        <dbReference type="SAM" id="SignalP"/>
    </source>
</evidence>
<feature type="signal peptide" evidence="1">
    <location>
        <begin position="1"/>
        <end position="20"/>
    </location>
</feature>
<organism evidence="3 4">
    <name type="scientific">Stutzerimonas tarimensis</name>
    <dbReference type="NCBI Taxonomy" id="1507735"/>
    <lineage>
        <taxon>Bacteria</taxon>
        <taxon>Pseudomonadati</taxon>
        <taxon>Pseudomonadota</taxon>
        <taxon>Gammaproteobacteria</taxon>
        <taxon>Pseudomonadales</taxon>
        <taxon>Pseudomonadaceae</taxon>
        <taxon>Stutzerimonas</taxon>
    </lineage>
</organism>
<feature type="domain" description="DUF3298" evidence="2">
    <location>
        <begin position="163"/>
        <end position="233"/>
    </location>
</feature>
<keyword evidence="4" id="KW-1185">Reference proteome</keyword>
<dbReference type="EMBL" id="JBHRXZ010000017">
    <property type="protein sequence ID" value="MFC3607709.1"/>
    <property type="molecule type" value="Genomic_DNA"/>
</dbReference>
<evidence type="ECO:0000313" key="4">
    <source>
        <dbReference type="Proteomes" id="UP001595630"/>
    </source>
</evidence>
<evidence type="ECO:0000313" key="3">
    <source>
        <dbReference type="EMBL" id="MFC3607709.1"/>
    </source>
</evidence>
<evidence type="ECO:0000259" key="2">
    <source>
        <dbReference type="Pfam" id="PF11738"/>
    </source>
</evidence>
<name>A0ABV7T3F5_9GAMM</name>
<reference evidence="4" key="1">
    <citation type="journal article" date="2019" name="Int. J. Syst. Evol. Microbiol.">
        <title>The Global Catalogue of Microorganisms (GCM) 10K type strain sequencing project: providing services to taxonomists for standard genome sequencing and annotation.</title>
        <authorList>
            <consortium name="The Broad Institute Genomics Platform"/>
            <consortium name="The Broad Institute Genome Sequencing Center for Infectious Disease"/>
            <person name="Wu L."/>
            <person name="Ma J."/>
        </authorList>
    </citation>
    <scope>NUCLEOTIDE SEQUENCE [LARGE SCALE GENOMIC DNA]</scope>
    <source>
        <strain evidence="4">KCTC 42447</strain>
    </source>
</reference>
<dbReference type="InterPro" id="IPR037126">
    <property type="entry name" value="PdaC/RsiV-like_sf"/>
</dbReference>
<dbReference type="InterPro" id="IPR021729">
    <property type="entry name" value="DUF3298"/>
</dbReference>
<comment type="caution">
    <text evidence="3">The sequence shown here is derived from an EMBL/GenBank/DDBJ whole genome shotgun (WGS) entry which is preliminary data.</text>
</comment>
<dbReference type="Gene3D" id="3.30.565.40">
    <property type="entry name" value="Fervidobacterium nodosum Rt17-B1 like"/>
    <property type="match status" value="1"/>
</dbReference>
<dbReference type="RefSeq" id="WP_386363350.1">
    <property type="nucleotide sequence ID" value="NZ_JBHRXZ010000017.1"/>
</dbReference>
<dbReference type="Pfam" id="PF11738">
    <property type="entry name" value="DUF3298"/>
    <property type="match status" value="1"/>
</dbReference>
<sequence>MSSSPFIPLLGLVALALSLAACQRPPADQPPVAFERSISETRSEGCDGEHCPLVNIDVLRFPGEPELERLIDRRLRQLARHGDEPIPPSLEAHRQAFLASARDDWSSWLQAAIRDWHGQVLVIELSSYRDLGDTTGHPGRGFINYDRAAKRELRLQDALLPGREGAFWRLAEQAHRDWVRQQHPERIVEFRAAWPFRPTPHIALLRDRVLLKYDVRQIAPYDNGHPEISVPHSRLTDILRPEFLR</sequence>
<keyword evidence="1" id="KW-0732">Signal</keyword>
<feature type="chain" id="PRO_5046634272" evidence="1">
    <location>
        <begin position="21"/>
        <end position="245"/>
    </location>
</feature>
<proteinExistence type="predicted"/>
<accession>A0ABV7T3F5</accession>